<dbReference type="AlphaFoldDB" id="E6U909"/>
<dbReference type="STRING" id="663278.Ethha_0488"/>
<reference evidence="3 4" key="1">
    <citation type="submission" date="2010-12" db="EMBL/GenBank/DDBJ databases">
        <title>Complete sequence of Ethanoligenens harbinense YUAN-3.</title>
        <authorList>
            <person name="Lucas S."/>
            <person name="Copeland A."/>
            <person name="Lapidus A."/>
            <person name="Cheng J.-F."/>
            <person name="Bruce D."/>
            <person name="Goodwin L."/>
            <person name="Pitluck S."/>
            <person name="Chertkov O."/>
            <person name="Misra M."/>
            <person name="Detter J.C."/>
            <person name="Han C."/>
            <person name="Tapia R."/>
            <person name="Land M."/>
            <person name="Hauser L."/>
            <person name="Jeffries C."/>
            <person name="Kyrpides N."/>
            <person name="Ivanova N."/>
            <person name="Mikhailova N."/>
            <person name="Wang A."/>
            <person name="Mouttaki H."/>
            <person name="He Z."/>
            <person name="Zhou J."/>
            <person name="Hemme C.L."/>
            <person name="Woyke T."/>
        </authorList>
    </citation>
    <scope>NUCLEOTIDE SEQUENCE [LARGE SCALE GENOMIC DNA]</scope>
    <source>
        <strain evidence="4">DSM 18485 / JCM 12961 / CGMCC 1.5033 / YUAN-3</strain>
    </source>
</reference>
<evidence type="ECO:0000259" key="1">
    <source>
        <dbReference type="Pfam" id="PF09851"/>
    </source>
</evidence>
<dbReference type="EMBL" id="CP002400">
    <property type="protein sequence ID" value="ADU26073.1"/>
    <property type="molecule type" value="Genomic_DNA"/>
</dbReference>
<dbReference type="InterPro" id="IPR039519">
    <property type="entry name" value="YokE-like_PH"/>
</dbReference>
<evidence type="ECO:0000259" key="2">
    <source>
        <dbReference type="Pfam" id="PF14470"/>
    </source>
</evidence>
<dbReference type="eggNOG" id="ENOG5033CXV">
    <property type="taxonomic scope" value="Bacteria"/>
</dbReference>
<dbReference type="Pfam" id="PF14470">
    <property type="entry name" value="bPH_3"/>
    <property type="match status" value="1"/>
</dbReference>
<sequence length="178" mass="19574">MADDLMDQLPDNVAREIPNTEKIELCLKGTNKEWLVCTTAKLYIIKKGFMTGHTFGSGIYQMPYKNITGVQTEYHALSGYFQVSTGGMADKPKDYWGKGADRPQESPNCVTITGKTLLARFRAGCDFINNKIADAHAPVTAAQVPSAADELKKFADLHAQGILTDEEFTAKKKQLLGI</sequence>
<dbReference type="HOGENOM" id="CLU_093409_3_1_9"/>
<dbReference type="RefSeq" id="WP_013484450.1">
    <property type="nucleotide sequence ID" value="NC_014828.1"/>
</dbReference>
<keyword evidence="4" id="KW-1185">Reference proteome</keyword>
<feature type="domain" description="YokE-like PH" evidence="2">
    <location>
        <begin position="20"/>
        <end position="86"/>
    </location>
</feature>
<dbReference type="InterPro" id="IPR018649">
    <property type="entry name" value="SHOCT"/>
</dbReference>
<protein>
    <submittedName>
        <fullName evidence="3">Uncharacterized protein</fullName>
    </submittedName>
</protein>
<evidence type="ECO:0000313" key="4">
    <source>
        <dbReference type="Proteomes" id="UP000001551"/>
    </source>
</evidence>
<dbReference type="KEGG" id="eha:Ethha_0488"/>
<name>E6U909_ETHHY</name>
<organism evidence="3 4">
    <name type="scientific">Ethanoligenens harbinense (strain DSM 18485 / JCM 12961 / CGMCC 1.5033 / YUAN-3)</name>
    <dbReference type="NCBI Taxonomy" id="663278"/>
    <lineage>
        <taxon>Bacteria</taxon>
        <taxon>Bacillati</taxon>
        <taxon>Bacillota</taxon>
        <taxon>Clostridia</taxon>
        <taxon>Eubacteriales</taxon>
        <taxon>Oscillospiraceae</taxon>
        <taxon>Ethanoligenens</taxon>
    </lineage>
</organism>
<accession>E6U909</accession>
<feature type="domain" description="SHOCT" evidence="1">
    <location>
        <begin position="149"/>
        <end position="176"/>
    </location>
</feature>
<proteinExistence type="predicted"/>
<gene>
    <name evidence="3" type="ordered locus">Ethha_0488</name>
</gene>
<dbReference type="Proteomes" id="UP000001551">
    <property type="component" value="Chromosome"/>
</dbReference>
<dbReference type="Pfam" id="PF09851">
    <property type="entry name" value="SHOCT"/>
    <property type="match status" value="1"/>
</dbReference>
<evidence type="ECO:0000313" key="3">
    <source>
        <dbReference type="EMBL" id="ADU26073.1"/>
    </source>
</evidence>